<accession>A0A3N1H8Y3</accession>
<sequence>MTVTPSSKMPGGCMLNKQMKVAARLSGPPAVQACGPLLGHHLVERNQTKPMIVTMKRPTTM</sequence>
<evidence type="ECO:0000313" key="1">
    <source>
        <dbReference type="EMBL" id="ROP38985.1"/>
    </source>
</evidence>
<dbReference type="Proteomes" id="UP000268727">
    <property type="component" value="Unassembled WGS sequence"/>
</dbReference>
<dbReference type="AlphaFoldDB" id="A0A3N1H8Y3"/>
<proteinExistence type="predicted"/>
<comment type="caution">
    <text evidence="1">The sequence shown here is derived from an EMBL/GenBank/DDBJ whole genome shotgun (WGS) entry which is preliminary data.</text>
</comment>
<protein>
    <submittedName>
        <fullName evidence="1">Uncharacterized protein</fullName>
    </submittedName>
</protein>
<reference evidence="1 2" key="1">
    <citation type="submission" date="2018-11" db="EMBL/GenBank/DDBJ databases">
        <title>Sequencing the genomes of 1000 actinobacteria strains.</title>
        <authorList>
            <person name="Klenk H.-P."/>
        </authorList>
    </citation>
    <scope>NUCLEOTIDE SEQUENCE [LARGE SCALE GENOMIC DNA]</scope>
    <source>
        <strain evidence="1 2">DSM 44231</strain>
    </source>
</reference>
<name>A0A3N1H8Y3_9PSEU</name>
<dbReference type="EMBL" id="RJKM01000001">
    <property type="protein sequence ID" value="ROP38985.1"/>
    <property type="molecule type" value="Genomic_DNA"/>
</dbReference>
<organism evidence="1 2">
    <name type="scientific">Saccharothrix texasensis</name>
    <dbReference type="NCBI Taxonomy" id="103734"/>
    <lineage>
        <taxon>Bacteria</taxon>
        <taxon>Bacillati</taxon>
        <taxon>Actinomycetota</taxon>
        <taxon>Actinomycetes</taxon>
        <taxon>Pseudonocardiales</taxon>
        <taxon>Pseudonocardiaceae</taxon>
        <taxon>Saccharothrix</taxon>
    </lineage>
</organism>
<gene>
    <name evidence="1" type="ORF">EDD40_4353</name>
</gene>
<keyword evidence="2" id="KW-1185">Reference proteome</keyword>
<evidence type="ECO:0000313" key="2">
    <source>
        <dbReference type="Proteomes" id="UP000268727"/>
    </source>
</evidence>